<feature type="compositionally biased region" description="Basic and acidic residues" evidence="1">
    <location>
        <begin position="72"/>
        <end position="84"/>
    </location>
</feature>
<feature type="compositionally biased region" description="Basic residues" evidence="1">
    <location>
        <begin position="61"/>
        <end position="71"/>
    </location>
</feature>
<feature type="region of interest" description="Disordered" evidence="1">
    <location>
        <begin position="1"/>
        <end position="20"/>
    </location>
</feature>
<feature type="compositionally biased region" description="Basic and acidic residues" evidence="1">
    <location>
        <begin position="119"/>
        <end position="128"/>
    </location>
</feature>
<dbReference type="Proteomes" id="UP000574317">
    <property type="component" value="Unassembled WGS sequence"/>
</dbReference>
<dbReference type="EMBL" id="JAAOAO010000025">
    <property type="protein sequence ID" value="KAF5567354.1"/>
    <property type="molecule type" value="Genomic_DNA"/>
</dbReference>
<feature type="region of interest" description="Disordered" evidence="1">
    <location>
        <begin position="109"/>
        <end position="128"/>
    </location>
</feature>
<feature type="region of interest" description="Disordered" evidence="1">
    <location>
        <begin position="60"/>
        <end position="85"/>
    </location>
</feature>
<proteinExistence type="predicted"/>
<dbReference type="AlphaFoldDB" id="A0A8H5NJ42"/>
<reference evidence="2 3" key="1">
    <citation type="submission" date="2020-05" db="EMBL/GenBank/DDBJ databases">
        <title>Identification and distribution of gene clusters putatively required for synthesis of sphingolipid metabolism inhibitors in phylogenetically diverse species of the filamentous fungus Fusarium.</title>
        <authorList>
            <person name="Kim H.-S."/>
            <person name="Busman M."/>
            <person name="Brown D.W."/>
            <person name="Divon H."/>
            <person name="Uhlig S."/>
            <person name="Proctor R.H."/>
        </authorList>
    </citation>
    <scope>NUCLEOTIDE SEQUENCE [LARGE SCALE GENOMIC DNA]</scope>
    <source>
        <strain evidence="2 3">NRRL 25196</strain>
    </source>
</reference>
<evidence type="ECO:0000313" key="3">
    <source>
        <dbReference type="Proteomes" id="UP000574317"/>
    </source>
</evidence>
<evidence type="ECO:0000256" key="1">
    <source>
        <dbReference type="SAM" id="MobiDB-lite"/>
    </source>
</evidence>
<gene>
    <name evidence="2" type="ORF">FNAPI_688</name>
</gene>
<comment type="caution">
    <text evidence="2">The sequence shown here is derived from an EMBL/GenBank/DDBJ whole genome shotgun (WGS) entry which is preliminary data.</text>
</comment>
<organism evidence="2 3">
    <name type="scientific">Fusarium napiforme</name>
    <dbReference type="NCBI Taxonomy" id="42672"/>
    <lineage>
        <taxon>Eukaryota</taxon>
        <taxon>Fungi</taxon>
        <taxon>Dikarya</taxon>
        <taxon>Ascomycota</taxon>
        <taxon>Pezizomycotina</taxon>
        <taxon>Sordariomycetes</taxon>
        <taxon>Hypocreomycetidae</taxon>
        <taxon>Hypocreales</taxon>
        <taxon>Nectriaceae</taxon>
        <taxon>Fusarium</taxon>
        <taxon>Fusarium fujikuroi species complex</taxon>
    </lineage>
</organism>
<evidence type="ECO:0000313" key="2">
    <source>
        <dbReference type="EMBL" id="KAF5567354.1"/>
    </source>
</evidence>
<sequence>MESLGKRSIKSAKGTREPETLSGLGVCRYTKGSNLKAPNCFNIELSRSNRRASSLWGERRGYHHRNSRPKRREGDGAANDHEFNDEIYNGPSQHDCAGAEATAVNALLPLSQPPLDPTSRLRCDPRSVKDAPKVGSLPAIPLGIASAGLPQGRSHLGDICKLDEPPFLDIMASYYAPTRTRLPVACGFLVAEGTYRASRSRTLTNIRATSSTFQPEALRLAKVPRAQLSEKMTGLQGWPSPMATRNAFAACPPSQGSNCYAQQRILLAGLGGDEDDDAINVIKSFTLTSLAIMVFPLRIAPSILHHLRQAQPHPYCYRFAQFAVVTDKRA</sequence>
<keyword evidence="3" id="KW-1185">Reference proteome</keyword>
<accession>A0A8H5NJ42</accession>
<protein>
    <submittedName>
        <fullName evidence="2">Uncharacterized protein</fullName>
    </submittedName>
</protein>
<name>A0A8H5NJ42_9HYPO</name>